<organism evidence="3 4">
    <name type="scientific">Variovorax ureilyticus</name>
    <dbReference type="NCBI Taxonomy" id="1836198"/>
    <lineage>
        <taxon>Bacteria</taxon>
        <taxon>Pseudomonadati</taxon>
        <taxon>Pseudomonadota</taxon>
        <taxon>Betaproteobacteria</taxon>
        <taxon>Burkholderiales</taxon>
        <taxon>Comamonadaceae</taxon>
        <taxon>Variovorax</taxon>
    </lineage>
</organism>
<name>A0ABU8VIF9_9BURK</name>
<evidence type="ECO:0000313" key="3">
    <source>
        <dbReference type="EMBL" id="MEJ8813388.1"/>
    </source>
</evidence>
<gene>
    <name evidence="3" type="ORF">WKW77_20035</name>
</gene>
<proteinExistence type="predicted"/>
<feature type="domain" description="DUF5681" evidence="2">
    <location>
        <begin position="19"/>
        <end position="79"/>
    </location>
</feature>
<accession>A0ABU8VIF9</accession>
<evidence type="ECO:0000256" key="1">
    <source>
        <dbReference type="SAM" id="MobiDB-lite"/>
    </source>
</evidence>
<feature type="region of interest" description="Disordered" evidence="1">
    <location>
        <begin position="1"/>
        <end position="44"/>
    </location>
</feature>
<dbReference type="EMBL" id="JBBKZU010000008">
    <property type="protein sequence ID" value="MEJ8813388.1"/>
    <property type="molecule type" value="Genomic_DNA"/>
</dbReference>
<evidence type="ECO:0000259" key="2">
    <source>
        <dbReference type="Pfam" id="PF18932"/>
    </source>
</evidence>
<sequence length="151" mass="15687">MTKKTSEEADKALPAADKKAHLWKPGQSGNPAGRPPGTSKAHELREQIRACVPDVVTKLMEQAKGGDVGAARLLLERVLPAIKPMELPQSIALPAGGDLTAKGHALLQAAADGEIPAPHAASLMTALGSLAKVAEVDELARRVAALEDAKK</sequence>
<protein>
    <submittedName>
        <fullName evidence="3">DUF5681 domain-containing protein</fullName>
    </submittedName>
</protein>
<feature type="compositionally biased region" description="Basic and acidic residues" evidence="1">
    <location>
        <begin position="1"/>
        <end position="20"/>
    </location>
</feature>
<reference evidence="3 4" key="1">
    <citation type="submission" date="2024-03" db="EMBL/GenBank/DDBJ databases">
        <title>Novel species of the genus Variovorax.</title>
        <authorList>
            <person name="Liu Q."/>
            <person name="Xin Y.-H."/>
        </authorList>
    </citation>
    <scope>NUCLEOTIDE SEQUENCE [LARGE SCALE GENOMIC DNA]</scope>
    <source>
        <strain evidence="3 4">KACC 18899</strain>
    </source>
</reference>
<dbReference type="InterPro" id="IPR043736">
    <property type="entry name" value="DUF5681"/>
</dbReference>
<dbReference type="Pfam" id="PF18932">
    <property type="entry name" value="DUF5681"/>
    <property type="match status" value="1"/>
</dbReference>
<dbReference type="RefSeq" id="WP_340358624.1">
    <property type="nucleotide sequence ID" value="NZ_JBBKZU010000008.1"/>
</dbReference>
<comment type="caution">
    <text evidence="3">The sequence shown here is derived from an EMBL/GenBank/DDBJ whole genome shotgun (WGS) entry which is preliminary data.</text>
</comment>
<dbReference type="Proteomes" id="UP001365846">
    <property type="component" value="Unassembled WGS sequence"/>
</dbReference>
<evidence type="ECO:0000313" key="4">
    <source>
        <dbReference type="Proteomes" id="UP001365846"/>
    </source>
</evidence>
<keyword evidence="4" id="KW-1185">Reference proteome</keyword>